<proteinExistence type="predicted"/>
<dbReference type="EMBL" id="GGEC01091984">
    <property type="protein sequence ID" value="MBX72468.1"/>
    <property type="molecule type" value="Transcribed_RNA"/>
</dbReference>
<protein>
    <submittedName>
        <fullName evidence="1">Uncharacterized protein</fullName>
    </submittedName>
</protein>
<name>A0A2P2QZP8_RHIMU</name>
<accession>A0A2P2QZP8</accession>
<sequence>MQRNKSLQCFTLH</sequence>
<organism evidence="1">
    <name type="scientific">Rhizophora mucronata</name>
    <name type="common">Asiatic mangrove</name>
    <dbReference type="NCBI Taxonomy" id="61149"/>
    <lineage>
        <taxon>Eukaryota</taxon>
        <taxon>Viridiplantae</taxon>
        <taxon>Streptophyta</taxon>
        <taxon>Embryophyta</taxon>
        <taxon>Tracheophyta</taxon>
        <taxon>Spermatophyta</taxon>
        <taxon>Magnoliopsida</taxon>
        <taxon>eudicotyledons</taxon>
        <taxon>Gunneridae</taxon>
        <taxon>Pentapetalae</taxon>
        <taxon>rosids</taxon>
        <taxon>fabids</taxon>
        <taxon>Malpighiales</taxon>
        <taxon>Rhizophoraceae</taxon>
        <taxon>Rhizophora</taxon>
    </lineage>
</organism>
<evidence type="ECO:0000313" key="1">
    <source>
        <dbReference type="EMBL" id="MBX72468.1"/>
    </source>
</evidence>
<reference evidence="1" key="1">
    <citation type="submission" date="2018-02" db="EMBL/GenBank/DDBJ databases">
        <title>Rhizophora mucronata_Transcriptome.</title>
        <authorList>
            <person name="Meera S.P."/>
            <person name="Sreeshan A."/>
            <person name="Augustine A."/>
        </authorList>
    </citation>
    <scope>NUCLEOTIDE SEQUENCE</scope>
    <source>
        <tissue evidence="1">Leaf</tissue>
    </source>
</reference>